<organism evidence="2 3">
    <name type="scientific">Ficus carica</name>
    <name type="common">Common fig</name>
    <dbReference type="NCBI Taxonomy" id="3494"/>
    <lineage>
        <taxon>Eukaryota</taxon>
        <taxon>Viridiplantae</taxon>
        <taxon>Streptophyta</taxon>
        <taxon>Embryophyta</taxon>
        <taxon>Tracheophyta</taxon>
        <taxon>Spermatophyta</taxon>
        <taxon>Magnoliopsida</taxon>
        <taxon>eudicotyledons</taxon>
        <taxon>Gunneridae</taxon>
        <taxon>Pentapetalae</taxon>
        <taxon>rosids</taxon>
        <taxon>fabids</taxon>
        <taxon>Rosales</taxon>
        <taxon>Moraceae</taxon>
        <taxon>Ficeae</taxon>
        <taxon>Ficus</taxon>
    </lineage>
</organism>
<keyword evidence="3" id="KW-1185">Reference proteome</keyword>
<dbReference type="EMBL" id="BTGU01000062">
    <property type="protein sequence ID" value="GMN56292.1"/>
    <property type="molecule type" value="Genomic_DNA"/>
</dbReference>
<feature type="region of interest" description="Disordered" evidence="1">
    <location>
        <begin position="96"/>
        <end position="121"/>
    </location>
</feature>
<name>A0AA88DH87_FICCA</name>
<sequence length="121" mass="13332">MRQLLSEADAETLGQGPLQSHLDDLLWDGLKINVRAMGSSIEQLIKLPNRRSLMHSRRQLSRLDTIFSRSISILVDAEVDEEIKLYEDTLDDAGCSSSAPAEALPTSNVQWPSGEVPASID</sequence>
<protein>
    <submittedName>
        <fullName evidence="2">Uncharacterized protein</fullName>
    </submittedName>
</protein>
<evidence type="ECO:0000313" key="3">
    <source>
        <dbReference type="Proteomes" id="UP001187192"/>
    </source>
</evidence>
<proteinExistence type="predicted"/>
<dbReference type="AlphaFoldDB" id="A0AA88DH87"/>
<gene>
    <name evidence="2" type="ORF">TIFTF001_025409</name>
</gene>
<feature type="compositionally biased region" description="Polar residues" evidence="1">
    <location>
        <begin position="96"/>
        <end position="111"/>
    </location>
</feature>
<accession>A0AA88DH87</accession>
<evidence type="ECO:0000256" key="1">
    <source>
        <dbReference type="SAM" id="MobiDB-lite"/>
    </source>
</evidence>
<reference evidence="2" key="1">
    <citation type="submission" date="2023-07" db="EMBL/GenBank/DDBJ databases">
        <title>draft genome sequence of fig (Ficus carica).</title>
        <authorList>
            <person name="Takahashi T."/>
            <person name="Nishimura K."/>
        </authorList>
    </citation>
    <scope>NUCLEOTIDE SEQUENCE</scope>
</reference>
<comment type="caution">
    <text evidence="2">The sequence shown here is derived from an EMBL/GenBank/DDBJ whole genome shotgun (WGS) entry which is preliminary data.</text>
</comment>
<dbReference type="Proteomes" id="UP001187192">
    <property type="component" value="Unassembled WGS sequence"/>
</dbReference>
<evidence type="ECO:0000313" key="2">
    <source>
        <dbReference type="EMBL" id="GMN56292.1"/>
    </source>
</evidence>